<dbReference type="GO" id="GO:0003924">
    <property type="term" value="F:GTPase activity"/>
    <property type="evidence" value="ECO:0007669"/>
    <property type="project" value="UniProtKB-UniRule"/>
</dbReference>
<feature type="domain" description="Tr-type G" evidence="13">
    <location>
        <begin position="543"/>
        <end position="713"/>
    </location>
</feature>
<evidence type="ECO:0000256" key="4">
    <source>
        <dbReference type="ARBA" id="ARBA00022490"/>
    </source>
</evidence>
<evidence type="ECO:0000256" key="6">
    <source>
        <dbReference type="ARBA" id="ARBA00022741"/>
    </source>
</evidence>
<dbReference type="CDD" id="cd01887">
    <property type="entry name" value="IF2_eIF5B"/>
    <property type="match status" value="1"/>
</dbReference>
<evidence type="ECO:0000256" key="11">
    <source>
        <dbReference type="RuleBase" id="RU000645"/>
    </source>
</evidence>
<dbReference type="InterPro" id="IPR044145">
    <property type="entry name" value="IF2_II"/>
</dbReference>
<dbReference type="PROSITE" id="PS51722">
    <property type="entry name" value="G_TR_2"/>
    <property type="match status" value="1"/>
</dbReference>
<dbReference type="Pfam" id="PF04760">
    <property type="entry name" value="IF2_N"/>
    <property type="match status" value="1"/>
</dbReference>
<dbReference type="PROSITE" id="PS01176">
    <property type="entry name" value="IF2"/>
    <property type="match status" value="1"/>
</dbReference>
<feature type="compositionally biased region" description="Basic and acidic residues" evidence="12">
    <location>
        <begin position="235"/>
        <end position="260"/>
    </location>
</feature>
<dbReference type="PANTHER" id="PTHR43381">
    <property type="entry name" value="TRANSLATION INITIATION FACTOR IF-2-RELATED"/>
    <property type="match status" value="1"/>
</dbReference>
<dbReference type="InterPro" id="IPR005225">
    <property type="entry name" value="Small_GTP-bd"/>
</dbReference>
<dbReference type="NCBIfam" id="TIGR00231">
    <property type="entry name" value="small_GTP"/>
    <property type="match status" value="1"/>
</dbReference>
<feature type="compositionally biased region" description="Low complexity" evidence="12">
    <location>
        <begin position="191"/>
        <end position="207"/>
    </location>
</feature>
<dbReference type="InterPro" id="IPR027417">
    <property type="entry name" value="P-loop_NTPase"/>
</dbReference>
<dbReference type="Pfam" id="PF08364">
    <property type="entry name" value="IF2_assoc"/>
    <property type="match status" value="1"/>
</dbReference>
<evidence type="ECO:0000256" key="5">
    <source>
        <dbReference type="ARBA" id="ARBA00022540"/>
    </source>
</evidence>
<dbReference type="EMBL" id="CP027668">
    <property type="protein sequence ID" value="AVO47258.1"/>
    <property type="molecule type" value="Genomic_DNA"/>
</dbReference>
<dbReference type="Pfam" id="PF00009">
    <property type="entry name" value="GTP_EFTU"/>
    <property type="match status" value="1"/>
</dbReference>
<evidence type="ECO:0000259" key="13">
    <source>
        <dbReference type="PROSITE" id="PS51722"/>
    </source>
</evidence>
<feature type="binding site" evidence="9">
    <location>
        <begin position="599"/>
        <end position="603"/>
    </location>
    <ligand>
        <name>GTP</name>
        <dbReference type="ChEBI" id="CHEBI:37565"/>
    </ligand>
</feature>
<name>A0A2S0NGI9_9HYPH</name>
<dbReference type="Pfam" id="PF03144">
    <property type="entry name" value="GTP_EFTU_D2"/>
    <property type="match status" value="1"/>
</dbReference>
<dbReference type="GO" id="GO:0003743">
    <property type="term" value="F:translation initiation factor activity"/>
    <property type="evidence" value="ECO:0007669"/>
    <property type="project" value="UniProtKB-UniRule"/>
</dbReference>
<gene>
    <name evidence="9" type="primary">infB</name>
    <name evidence="14" type="ORF">C6569_20655</name>
</gene>
<dbReference type="RefSeq" id="WP_106750628.1">
    <property type="nucleotide sequence ID" value="NZ_CP027668.1"/>
</dbReference>
<dbReference type="AlphaFoldDB" id="A0A2S0NGI9"/>
<dbReference type="InterPro" id="IPR000795">
    <property type="entry name" value="T_Tr_GTP-bd_dom"/>
</dbReference>
<dbReference type="NCBIfam" id="TIGR00487">
    <property type="entry name" value="IF-2"/>
    <property type="match status" value="1"/>
</dbReference>
<keyword evidence="8 9" id="KW-0342">GTP-binding</keyword>
<comment type="function">
    <text evidence="9 10">One of the essential components for the initiation of protein synthesis. Protects formylmethionyl-tRNA from spontaneous hydrolysis and promotes its binding to the 30S ribosomal subunits. Also involved in the hydrolysis of GTP during the formation of the 70S ribosomal complex.</text>
</comment>
<dbReference type="FunFam" id="2.40.30.10:FF:000008">
    <property type="entry name" value="Translation initiation factor IF-2"/>
    <property type="match status" value="1"/>
</dbReference>
<dbReference type="Gene3D" id="3.40.50.300">
    <property type="entry name" value="P-loop containing nucleotide triphosphate hydrolases"/>
    <property type="match status" value="1"/>
</dbReference>
<comment type="caution">
    <text evidence="9">Lacks conserved residue(s) required for the propagation of feature annotation.</text>
</comment>
<feature type="compositionally biased region" description="Basic and acidic residues" evidence="12">
    <location>
        <begin position="431"/>
        <end position="441"/>
    </location>
</feature>
<dbReference type="SUPFAM" id="SSF52540">
    <property type="entry name" value="P-loop containing nucleoside triphosphate hydrolases"/>
    <property type="match status" value="1"/>
</dbReference>
<evidence type="ECO:0000256" key="12">
    <source>
        <dbReference type="SAM" id="MobiDB-lite"/>
    </source>
</evidence>
<evidence type="ECO:0000256" key="1">
    <source>
        <dbReference type="ARBA" id="ARBA00004496"/>
    </source>
</evidence>
<evidence type="ECO:0000256" key="9">
    <source>
        <dbReference type="HAMAP-Rule" id="MF_00100"/>
    </source>
</evidence>
<dbReference type="SUPFAM" id="SSF52156">
    <property type="entry name" value="Initiation factor IF2/eIF5b, domain 3"/>
    <property type="match status" value="1"/>
</dbReference>
<dbReference type="CDD" id="cd03702">
    <property type="entry name" value="IF2_mtIF2_II"/>
    <property type="match status" value="1"/>
</dbReference>
<dbReference type="KEGG" id="phr:C6569_20655"/>
<dbReference type="FunFam" id="3.40.50.10050:FF:000001">
    <property type="entry name" value="Translation initiation factor IF-2"/>
    <property type="match status" value="1"/>
</dbReference>
<dbReference type="OrthoDB" id="9811804at2"/>
<comment type="similarity">
    <text evidence="2 9 10">Belongs to the TRAFAC class translation factor GTPase superfamily. Classic translation factor GTPase family. IF-2 subfamily.</text>
</comment>
<feature type="compositionally biased region" description="Basic and acidic residues" evidence="12">
    <location>
        <begin position="324"/>
        <end position="348"/>
    </location>
</feature>
<keyword evidence="15" id="KW-1185">Reference proteome</keyword>
<dbReference type="InterPro" id="IPR000178">
    <property type="entry name" value="TF_IF2_bacterial-like"/>
</dbReference>
<dbReference type="GO" id="GO:0005829">
    <property type="term" value="C:cytosol"/>
    <property type="evidence" value="ECO:0007669"/>
    <property type="project" value="TreeGrafter"/>
</dbReference>
<dbReference type="Proteomes" id="UP000237889">
    <property type="component" value="Chromosome"/>
</dbReference>
<dbReference type="Gene3D" id="3.40.50.10050">
    <property type="entry name" value="Translation initiation factor IF- 2, domain 3"/>
    <property type="match status" value="1"/>
</dbReference>
<evidence type="ECO:0000313" key="14">
    <source>
        <dbReference type="EMBL" id="AVO47258.1"/>
    </source>
</evidence>
<evidence type="ECO:0000256" key="10">
    <source>
        <dbReference type="RuleBase" id="RU000644"/>
    </source>
</evidence>
<dbReference type="CDD" id="cd03692">
    <property type="entry name" value="mtIF2_IVc"/>
    <property type="match status" value="1"/>
</dbReference>
<dbReference type="Pfam" id="PF11987">
    <property type="entry name" value="IF-2"/>
    <property type="match status" value="1"/>
</dbReference>
<organism evidence="14 15">
    <name type="scientific">Phreatobacter cathodiphilus</name>
    <dbReference type="NCBI Taxonomy" id="1868589"/>
    <lineage>
        <taxon>Bacteria</taxon>
        <taxon>Pseudomonadati</taxon>
        <taxon>Pseudomonadota</taxon>
        <taxon>Alphaproteobacteria</taxon>
        <taxon>Hyphomicrobiales</taxon>
        <taxon>Phreatobacteraceae</taxon>
        <taxon>Phreatobacter</taxon>
    </lineage>
</organism>
<dbReference type="FunFam" id="3.40.50.300:FF:000019">
    <property type="entry name" value="Translation initiation factor IF-2"/>
    <property type="match status" value="1"/>
</dbReference>
<dbReference type="GO" id="GO:0005525">
    <property type="term" value="F:GTP binding"/>
    <property type="evidence" value="ECO:0007669"/>
    <property type="project" value="UniProtKB-KW"/>
</dbReference>
<comment type="subcellular location">
    <subcellularLocation>
        <location evidence="1 9 11">Cytoplasm</location>
    </subcellularLocation>
</comment>
<dbReference type="InterPro" id="IPR053905">
    <property type="entry name" value="EF-G-like_DII"/>
</dbReference>
<evidence type="ECO:0000256" key="7">
    <source>
        <dbReference type="ARBA" id="ARBA00022917"/>
    </source>
</evidence>
<sequence>MTDEKTSGDKTISLTGKTLSLKKPAGNEQSMVRQSFSHGRTKTVVVEKVSAKPRSFAPPRPAAPAPAAAPAAEKPRAPAPAAAAPAAPKPQAPGMVLRTLSDEEREARDRVLAEARAREAEERKMSAEEQARRAEDEARRAAERAEQDRRQREEDERRRAEEEARRRAEWESRRRTGDENRPRSLDDIGRAPRPAAPAETAPPVEARSPAPQRPQGDRPGFGDRPPRDAYPPRPQGDRPYGDRPPRPQGDRPGFGDRPPRDAYPPRPQGDRPYGDRPPRPQGDRPFGDRPPRPPGDRPFGDRPPREGGYAPRPAGDRPPYGDRPQGDRPFGDRPPRLDGRPPRLDGPRPPRQFGAPAASAIPTRPEGAGPMRSGPPSAGRPRTAGDDDDGPRGVRRGPGGKAATPAARPERPTADAPSRGRLTVTNALEDASDRMRSEASFRRRVQRMTGRRPTEQKEKILREVTIPETITIADLANRMSERAVDIIRMLMKQGAMHKITDVIDADTAQLIAEELGHTVRRVAESDVEEGLFDSPDPEEMLESRAPVVTIMGHVDHGKTSLLDALRKTNVVSGEAGGITQHIGAYQVQTPLGGLVTFIDTPGHAAFTAMRARGAKVTDIVVLVVAANDSVMPQTVEAINHAKAAKVPLIVAINKIDLPDARPEKVKTDLLQYEVQLESLGGDVLEVELSAKTGQNLDKLLELIQLQAEVLELKANPFRLAEGTVIEAKLDRGRGPVATVLIQRGTMHPGDIIVAGAEWGRVRALINDKGESTDGAGPSVPVEVLGFNGTPEAGDRVAVVENEARAREITDYRSNLKREKAAARLGAGRSSLADMMSQLKAGAGKKEFPLIIKGDVQGSVEAIVGALAKLGNDEVAARVILSGVGGITESDVGLAQTAGSVIIGFNTRAHKEARAAAEQAGIEIRYYNIIYDLVDDIKAAMSGLLAPELRETMLGNAEILEVFNITKVGKVAGCRVTDGRVERGANVRLIRDSVVVHEGKLSTLKRFKDEVKEVQVGQECGMAFESYQDMRAGDVIECYRVEEIKRSL</sequence>
<evidence type="ECO:0000313" key="15">
    <source>
        <dbReference type="Proteomes" id="UP000237889"/>
    </source>
</evidence>
<dbReference type="Gene3D" id="2.40.30.10">
    <property type="entry name" value="Translation factors"/>
    <property type="match status" value="2"/>
</dbReference>
<feature type="binding site" evidence="9">
    <location>
        <begin position="552"/>
        <end position="559"/>
    </location>
    <ligand>
        <name>GTP</name>
        <dbReference type="ChEBI" id="CHEBI:37565"/>
    </ligand>
</feature>
<feature type="compositionally biased region" description="Basic and acidic residues" evidence="12">
    <location>
        <begin position="100"/>
        <end position="190"/>
    </location>
</feature>
<evidence type="ECO:0000256" key="8">
    <source>
        <dbReference type="ARBA" id="ARBA00023134"/>
    </source>
</evidence>
<dbReference type="InterPro" id="IPR023115">
    <property type="entry name" value="TIF_IF2_dom3"/>
</dbReference>
<feature type="compositionally biased region" description="Basic and acidic residues" evidence="12">
    <location>
        <begin position="268"/>
        <end position="305"/>
    </location>
</feature>
<dbReference type="InterPro" id="IPR036925">
    <property type="entry name" value="TIF_IF2_dom3_sf"/>
</dbReference>
<dbReference type="InterPro" id="IPR004161">
    <property type="entry name" value="EFTu-like_2"/>
</dbReference>
<keyword evidence="7 9" id="KW-0648">Protein biosynthesis</keyword>
<dbReference type="SUPFAM" id="SSF50447">
    <property type="entry name" value="Translation proteins"/>
    <property type="match status" value="2"/>
</dbReference>
<protein>
    <recommendedName>
        <fullName evidence="3 9">Translation initiation factor IF-2</fullName>
    </recommendedName>
</protein>
<dbReference type="InterPro" id="IPR009000">
    <property type="entry name" value="Transl_B-barrel_sf"/>
</dbReference>
<dbReference type="Pfam" id="PF22042">
    <property type="entry name" value="EF-G_D2"/>
    <property type="match status" value="1"/>
</dbReference>
<dbReference type="PANTHER" id="PTHR43381:SF5">
    <property type="entry name" value="TR-TYPE G DOMAIN-CONTAINING PROTEIN"/>
    <property type="match status" value="1"/>
</dbReference>
<proteinExistence type="inferred from homology"/>
<evidence type="ECO:0000256" key="3">
    <source>
        <dbReference type="ARBA" id="ARBA00020675"/>
    </source>
</evidence>
<feature type="binding site" evidence="9">
    <location>
        <begin position="653"/>
        <end position="656"/>
    </location>
    <ligand>
        <name>GTP</name>
        <dbReference type="ChEBI" id="CHEBI:37565"/>
    </ligand>
</feature>
<dbReference type="InterPro" id="IPR015760">
    <property type="entry name" value="TIF_IF2"/>
</dbReference>
<keyword evidence="6 9" id="KW-0547">Nucleotide-binding</keyword>
<keyword evidence="5 9" id="KW-0396">Initiation factor</keyword>
<evidence type="ECO:0000256" key="2">
    <source>
        <dbReference type="ARBA" id="ARBA00007733"/>
    </source>
</evidence>
<dbReference type="InterPro" id="IPR013575">
    <property type="entry name" value="IF2_assoc_dom_bac"/>
</dbReference>
<dbReference type="HAMAP" id="MF_00100_B">
    <property type="entry name" value="IF_2_B"/>
    <property type="match status" value="1"/>
</dbReference>
<keyword evidence="4 9" id="KW-0963">Cytoplasm</keyword>
<accession>A0A2S0NGI9</accession>
<dbReference type="FunFam" id="2.40.30.10:FF:000007">
    <property type="entry name" value="Translation initiation factor IF-2"/>
    <property type="match status" value="1"/>
</dbReference>
<feature type="region of interest" description="Disordered" evidence="12">
    <location>
        <begin position="1"/>
        <end position="455"/>
    </location>
</feature>
<dbReference type="InterPro" id="IPR006847">
    <property type="entry name" value="IF2_N"/>
</dbReference>
<reference evidence="14 15" key="1">
    <citation type="submission" date="2018-03" db="EMBL/GenBank/DDBJ databases">
        <title>Genome sequencing of Phreatobacter sp.</title>
        <authorList>
            <person name="Kim S.-J."/>
            <person name="Heo J."/>
            <person name="Kwon S.-W."/>
        </authorList>
    </citation>
    <scope>NUCLEOTIDE SEQUENCE [LARGE SCALE GENOMIC DNA]</scope>
    <source>
        <strain evidence="14 15">S-12</strain>
    </source>
</reference>
<feature type="compositionally biased region" description="Polar residues" evidence="12">
    <location>
        <begin position="9"/>
        <end position="18"/>
    </location>
</feature>
<feature type="compositionally biased region" description="Polar residues" evidence="12">
    <location>
        <begin position="27"/>
        <end position="38"/>
    </location>
</feature>